<comment type="caution">
    <text evidence="2">The sequence shown here is derived from an EMBL/GenBank/DDBJ whole genome shotgun (WGS) entry which is preliminary data.</text>
</comment>
<accession>A0AAD7N754</accession>
<sequence>MYTDGLFGADPLRASGVNAAAPRTYNTSIGMRVEGSIELEAKGNALLLTTNTEDASIAGPAISPQVLRFLPPHLFSIPFPKVLAYVSPAAFLLLHPNASEDDELYHKTLLKRLPIDPSAPPPAGPPPPPPRALKPGTADVDANAGPSESAEFHARRVAGSPASHVVLVTIPGIAKEWDLMRLLRPSETAQIRTAQTETSEPPPVPAPKFLAGVEDLFTHCSQICFRKFAMHASANPDLPRPDLIDSALLCPGRLDKALFCDMPSLADRADHEITVAHLSEVLKTMRPSVSAEERMRLDRIYRGFV</sequence>
<feature type="compositionally biased region" description="Pro residues" evidence="1">
    <location>
        <begin position="117"/>
        <end position="132"/>
    </location>
</feature>
<dbReference type="AlphaFoldDB" id="A0AAD7N754"/>
<gene>
    <name evidence="2" type="ORF">DFH07DRAFT_1062527</name>
</gene>
<name>A0AAD7N754_9AGAR</name>
<dbReference type="Proteomes" id="UP001215280">
    <property type="component" value="Unassembled WGS sequence"/>
</dbReference>
<keyword evidence="3" id="KW-1185">Reference proteome</keyword>
<protein>
    <submittedName>
        <fullName evidence="2">Uncharacterized protein</fullName>
    </submittedName>
</protein>
<evidence type="ECO:0000256" key="1">
    <source>
        <dbReference type="SAM" id="MobiDB-lite"/>
    </source>
</evidence>
<feature type="region of interest" description="Disordered" evidence="1">
    <location>
        <begin position="113"/>
        <end position="155"/>
    </location>
</feature>
<organism evidence="2 3">
    <name type="scientific">Mycena maculata</name>
    <dbReference type="NCBI Taxonomy" id="230809"/>
    <lineage>
        <taxon>Eukaryota</taxon>
        <taxon>Fungi</taxon>
        <taxon>Dikarya</taxon>
        <taxon>Basidiomycota</taxon>
        <taxon>Agaricomycotina</taxon>
        <taxon>Agaricomycetes</taxon>
        <taxon>Agaricomycetidae</taxon>
        <taxon>Agaricales</taxon>
        <taxon>Marasmiineae</taxon>
        <taxon>Mycenaceae</taxon>
        <taxon>Mycena</taxon>
    </lineage>
</organism>
<evidence type="ECO:0000313" key="3">
    <source>
        <dbReference type="Proteomes" id="UP001215280"/>
    </source>
</evidence>
<evidence type="ECO:0000313" key="2">
    <source>
        <dbReference type="EMBL" id="KAJ7748518.1"/>
    </source>
</evidence>
<dbReference type="EMBL" id="JARJLG010000089">
    <property type="protein sequence ID" value="KAJ7748518.1"/>
    <property type="molecule type" value="Genomic_DNA"/>
</dbReference>
<proteinExistence type="predicted"/>
<reference evidence="2" key="1">
    <citation type="submission" date="2023-03" db="EMBL/GenBank/DDBJ databases">
        <title>Massive genome expansion in bonnet fungi (Mycena s.s.) driven by repeated elements and novel gene families across ecological guilds.</title>
        <authorList>
            <consortium name="Lawrence Berkeley National Laboratory"/>
            <person name="Harder C.B."/>
            <person name="Miyauchi S."/>
            <person name="Viragh M."/>
            <person name="Kuo A."/>
            <person name="Thoen E."/>
            <person name="Andreopoulos B."/>
            <person name="Lu D."/>
            <person name="Skrede I."/>
            <person name="Drula E."/>
            <person name="Henrissat B."/>
            <person name="Morin E."/>
            <person name="Kohler A."/>
            <person name="Barry K."/>
            <person name="LaButti K."/>
            <person name="Morin E."/>
            <person name="Salamov A."/>
            <person name="Lipzen A."/>
            <person name="Mereny Z."/>
            <person name="Hegedus B."/>
            <person name="Baldrian P."/>
            <person name="Stursova M."/>
            <person name="Weitz H."/>
            <person name="Taylor A."/>
            <person name="Grigoriev I.V."/>
            <person name="Nagy L.G."/>
            <person name="Martin F."/>
            <person name="Kauserud H."/>
        </authorList>
    </citation>
    <scope>NUCLEOTIDE SEQUENCE</scope>
    <source>
        <strain evidence="2">CBHHK188m</strain>
    </source>
</reference>